<dbReference type="PANTHER" id="PTHR10953:SF240">
    <property type="entry name" value="SULFUR CARRIER PROTEIN THIS ADENYLYLTRANSFERASE"/>
    <property type="match status" value="1"/>
</dbReference>
<dbReference type="EMBL" id="ANIN01000002">
    <property type="protein sequence ID" value="ELA08259.1"/>
    <property type="molecule type" value="Genomic_DNA"/>
</dbReference>
<gene>
    <name evidence="2" type="ORF">MOMA_06846</name>
</gene>
<proteinExistence type="predicted"/>
<dbReference type="GO" id="GO:0004792">
    <property type="term" value="F:thiosulfate-cyanide sulfurtransferase activity"/>
    <property type="evidence" value="ECO:0007669"/>
    <property type="project" value="TreeGrafter"/>
</dbReference>
<dbReference type="GO" id="GO:0005829">
    <property type="term" value="C:cytosol"/>
    <property type="evidence" value="ECO:0007669"/>
    <property type="project" value="TreeGrafter"/>
</dbReference>
<feature type="domain" description="THIF-type NAD/FAD binding fold" evidence="1">
    <location>
        <begin position="22"/>
        <end position="275"/>
    </location>
</feature>
<dbReference type="InterPro" id="IPR035985">
    <property type="entry name" value="Ubiquitin-activating_enz"/>
</dbReference>
<dbReference type="Proteomes" id="UP000023795">
    <property type="component" value="Unassembled WGS sequence"/>
</dbReference>
<dbReference type="CDD" id="cd00757">
    <property type="entry name" value="ThiF_MoeB_HesA_family"/>
    <property type="match status" value="1"/>
</dbReference>
<reference evidence="2 3" key="1">
    <citation type="journal article" date="2013" name="Genome Announc.">
        <title>Genome Sequence of Moraxella macacae 0408225, a Novel Bacterial Species Isolated from a Cynomolgus Macaque with Epistaxis.</title>
        <authorList>
            <person name="Ladner J.T."/>
            <person name="Whitehouse C.A."/>
            <person name="Koroleva G.I."/>
            <person name="Palacios G.F."/>
        </authorList>
    </citation>
    <scope>NUCLEOTIDE SEQUENCE [LARGE SCALE GENOMIC DNA]</scope>
    <source>
        <strain evidence="2 3">0408225</strain>
    </source>
</reference>
<dbReference type="GO" id="GO:0008641">
    <property type="term" value="F:ubiquitin-like modifier activating enzyme activity"/>
    <property type="evidence" value="ECO:0007669"/>
    <property type="project" value="InterPro"/>
</dbReference>
<dbReference type="RefSeq" id="WP_009501811.1">
    <property type="nucleotide sequence ID" value="NZ_ANIN01000002.1"/>
</dbReference>
<dbReference type="STRING" id="1230338.MOMA_06846"/>
<dbReference type="InterPro" id="IPR045886">
    <property type="entry name" value="ThiF/MoeB/HesA"/>
</dbReference>
<name>L2F5C7_9GAMM</name>
<dbReference type="GO" id="GO:0008146">
    <property type="term" value="F:sulfotransferase activity"/>
    <property type="evidence" value="ECO:0007669"/>
    <property type="project" value="TreeGrafter"/>
</dbReference>
<dbReference type="PANTHER" id="PTHR10953">
    <property type="entry name" value="UBIQUITIN-ACTIVATING ENZYME E1"/>
    <property type="match status" value="1"/>
</dbReference>
<dbReference type="AlphaFoldDB" id="L2F5C7"/>
<evidence type="ECO:0000313" key="2">
    <source>
        <dbReference type="EMBL" id="ELA08259.1"/>
    </source>
</evidence>
<dbReference type="SUPFAM" id="SSF69572">
    <property type="entry name" value="Activating enzymes of the ubiquitin-like proteins"/>
    <property type="match status" value="1"/>
</dbReference>
<evidence type="ECO:0000313" key="3">
    <source>
        <dbReference type="Proteomes" id="UP000023795"/>
    </source>
</evidence>
<dbReference type="Pfam" id="PF00899">
    <property type="entry name" value="ThiF"/>
    <property type="match status" value="1"/>
</dbReference>
<dbReference type="eggNOG" id="COG0476">
    <property type="taxonomic scope" value="Bacteria"/>
</dbReference>
<dbReference type="GO" id="GO:0016779">
    <property type="term" value="F:nucleotidyltransferase activity"/>
    <property type="evidence" value="ECO:0007669"/>
    <property type="project" value="TreeGrafter"/>
</dbReference>
<dbReference type="Gene3D" id="3.40.50.720">
    <property type="entry name" value="NAD(P)-binding Rossmann-like Domain"/>
    <property type="match status" value="1"/>
</dbReference>
<accession>L2F5C7</accession>
<comment type="caution">
    <text evidence="2">The sequence shown here is derived from an EMBL/GenBank/DDBJ whole genome shotgun (WGS) entry which is preliminary data.</text>
</comment>
<keyword evidence="3" id="KW-1185">Reference proteome</keyword>
<dbReference type="PATRIC" id="fig|1230338.3.peg.1463"/>
<organism evidence="2 3">
    <name type="scientific">Moraxella macacae 0408225</name>
    <dbReference type="NCBI Taxonomy" id="1230338"/>
    <lineage>
        <taxon>Bacteria</taxon>
        <taxon>Pseudomonadati</taxon>
        <taxon>Pseudomonadota</taxon>
        <taxon>Gammaproteobacteria</taxon>
        <taxon>Moraxellales</taxon>
        <taxon>Moraxellaceae</taxon>
        <taxon>Moraxella</taxon>
    </lineage>
</organism>
<evidence type="ECO:0000259" key="1">
    <source>
        <dbReference type="Pfam" id="PF00899"/>
    </source>
</evidence>
<dbReference type="OrthoDB" id="9804286at2"/>
<dbReference type="InterPro" id="IPR000594">
    <property type="entry name" value="ThiF_NAD_FAD-bd"/>
</dbReference>
<protein>
    <submittedName>
        <fullName evidence="2">UBA/THIF-type NAD/FAD binding protein</fullName>
    </submittedName>
</protein>
<sequence length="281" mass="30999">MNETTDLNASDTALSDKEMLRYARQILLDGWDIDAQVRLKNACVLIVGAGGLGCPLAETLVRAGAGMVYIVDDDCIDESNLQRQSLFTPSDVGQSKAWVAQQKLQQINDFCQIFAYQTRLTLDTYQQIDFFHLQSKNSTNRYLICDCTDNFTARDHINQIAVGLKLPLLSASAIAQVGQLALFEAYLDMGCYHCLFAASLSATKTDTNTQNCTQNCVTSGVLASTTQIMGNLQAQVALTFLGLGKNSLAQTLLLWQGQTISLRKLKYKKDEHCPVCSKMAW</sequence>